<proteinExistence type="inferred from homology"/>
<feature type="compositionally biased region" description="Polar residues" evidence="2">
    <location>
        <begin position="10"/>
        <end position="22"/>
    </location>
</feature>
<gene>
    <name evidence="4" type="ORF">BUALT_Bualt10G0124300</name>
</gene>
<evidence type="ECO:0000259" key="3">
    <source>
        <dbReference type="PROSITE" id="PS50891"/>
    </source>
</evidence>
<sequence>MHENLPKTMNLGNKNDNTTSAVPNRKGPGGGGATIVPQACAACKYQRRRCAPDCPLAPYFSGDKPKDFLNAHKLFGVSNILKILKNVPIEHRGNAMRSVVFEANVRAIDPVGGCHQMILDLESKINICKMEFNLLLRQLHYYRSKRFQMANRDNVYVPIQETTSDEELLKLKSIEIGEDVKPDVHQQYSNQFSVFYTSRNLCCSANEMPKADDDSKNPEH</sequence>
<evidence type="ECO:0000313" key="4">
    <source>
        <dbReference type="EMBL" id="KAG8375667.1"/>
    </source>
</evidence>
<protein>
    <recommendedName>
        <fullName evidence="3">LOB domain-containing protein</fullName>
    </recommendedName>
</protein>
<comment type="similarity">
    <text evidence="1">Belongs to the LOB domain-containing protein family.</text>
</comment>
<dbReference type="PANTHER" id="PTHR31301:SF186">
    <property type="entry name" value="OS09G0364100 PROTEIN"/>
    <property type="match status" value="1"/>
</dbReference>
<evidence type="ECO:0000256" key="2">
    <source>
        <dbReference type="SAM" id="MobiDB-lite"/>
    </source>
</evidence>
<dbReference type="Proteomes" id="UP000826271">
    <property type="component" value="Unassembled WGS sequence"/>
</dbReference>
<comment type="caution">
    <text evidence="4">The sequence shown here is derived from an EMBL/GenBank/DDBJ whole genome shotgun (WGS) entry which is preliminary data.</text>
</comment>
<dbReference type="EMBL" id="WHWC01000010">
    <property type="protein sequence ID" value="KAG8375667.1"/>
    <property type="molecule type" value="Genomic_DNA"/>
</dbReference>
<dbReference type="InterPro" id="IPR004883">
    <property type="entry name" value="LOB"/>
</dbReference>
<dbReference type="PANTHER" id="PTHR31301">
    <property type="entry name" value="LOB DOMAIN-CONTAINING PROTEIN 4-RELATED"/>
    <property type="match status" value="1"/>
</dbReference>
<reference evidence="4" key="1">
    <citation type="submission" date="2019-10" db="EMBL/GenBank/DDBJ databases">
        <authorList>
            <person name="Zhang R."/>
            <person name="Pan Y."/>
            <person name="Wang J."/>
            <person name="Ma R."/>
            <person name="Yu S."/>
        </authorList>
    </citation>
    <scope>NUCLEOTIDE SEQUENCE</scope>
    <source>
        <strain evidence="4">LA-IB0</strain>
        <tissue evidence="4">Leaf</tissue>
    </source>
</reference>
<evidence type="ECO:0000256" key="1">
    <source>
        <dbReference type="ARBA" id="ARBA00005474"/>
    </source>
</evidence>
<accession>A0AAV6X5F2</accession>
<dbReference type="AlphaFoldDB" id="A0AAV6X5F2"/>
<feature type="domain" description="LOB" evidence="3">
    <location>
        <begin position="38"/>
        <end position="139"/>
    </location>
</feature>
<evidence type="ECO:0000313" key="5">
    <source>
        <dbReference type="Proteomes" id="UP000826271"/>
    </source>
</evidence>
<feature type="region of interest" description="Disordered" evidence="2">
    <location>
        <begin position="1"/>
        <end position="30"/>
    </location>
</feature>
<dbReference type="Pfam" id="PF03195">
    <property type="entry name" value="LOB"/>
    <property type="match status" value="1"/>
</dbReference>
<organism evidence="4 5">
    <name type="scientific">Buddleja alternifolia</name>
    <dbReference type="NCBI Taxonomy" id="168488"/>
    <lineage>
        <taxon>Eukaryota</taxon>
        <taxon>Viridiplantae</taxon>
        <taxon>Streptophyta</taxon>
        <taxon>Embryophyta</taxon>
        <taxon>Tracheophyta</taxon>
        <taxon>Spermatophyta</taxon>
        <taxon>Magnoliopsida</taxon>
        <taxon>eudicotyledons</taxon>
        <taxon>Gunneridae</taxon>
        <taxon>Pentapetalae</taxon>
        <taxon>asterids</taxon>
        <taxon>lamiids</taxon>
        <taxon>Lamiales</taxon>
        <taxon>Scrophulariaceae</taxon>
        <taxon>Buddlejeae</taxon>
        <taxon>Buddleja</taxon>
    </lineage>
</organism>
<name>A0AAV6X5F2_9LAMI</name>
<dbReference type="PROSITE" id="PS50891">
    <property type="entry name" value="LOB"/>
    <property type="match status" value="1"/>
</dbReference>
<keyword evidence="5" id="KW-1185">Reference proteome</keyword>